<evidence type="ECO:0000256" key="6">
    <source>
        <dbReference type="ARBA" id="ARBA00023136"/>
    </source>
</evidence>
<accession>A0A822Y5B1</accession>
<dbReference type="EMBL" id="DUZY01000002">
    <property type="protein sequence ID" value="DAD29134.1"/>
    <property type="molecule type" value="Genomic_DNA"/>
</dbReference>
<reference evidence="10 11" key="1">
    <citation type="journal article" date="2020" name="Mol. Biol. Evol.">
        <title>Distinct Expression and Methylation Patterns for Genes with Different Fates following a Single Whole-Genome Duplication in Flowering Plants.</title>
        <authorList>
            <person name="Shi T."/>
            <person name="Rahmani R.S."/>
            <person name="Gugger P.F."/>
            <person name="Wang M."/>
            <person name="Li H."/>
            <person name="Zhang Y."/>
            <person name="Li Z."/>
            <person name="Wang Q."/>
            <person name="Van de Peer Y."/>
            <person name="Marchal K."/>
            <person name="Chen J."/>
        </authorList>
    </citation>
    <scope>NUCLEOTIDE SEQUENCE [LARGE SCALE GENOMIC DNA]</scope>
    <source>
        <tissue evidence="10">Leaf</tissue>
    </source>
</reference>
<keyword evidence="7" id="KW-0539">Nucleus</keyword>
<evidence type="ECO:0000256" key="4">
    <source>
        <dbReference type="ARBA" id="ARBA00022729"/>
    </source>
</evidence>
<feature type="transmembrane region" description="Helical" evidence="9">
    <location>
        <begin position="258"/>
        <end position="278"/>
    </location>
</feature>
<comment type="caution">
    <text evidence="10">The sequence shown here is derived from an EMBL/GenBank/DDBJ whole genome shotgun (WGS) entry which is preliminary data.</text>
</comment>
<proteinExistence type="inferred from homology"/>
<evidence type="ECO:0000256" key="1">
    <source>
        <dbReference type="ARBA" id="ARBA00004575"/>
    </source>
</evidence>
<evidence type="ECO:0000313" key="11">
    <source>
        <dbReference type="Proteomes" id="UP000607653"/>
    </source>
</evidence>
<feature type="transmembrane region" description="Helical" evidence="9">
    <location>
        <begin position="316"/>
        <end position="336"/>
    </location>
</feature>
<dbReference type="PANTHER" id="PTHR31587">
    <property type="entry name" value="TRANSMEMBRANE PROTEIN (DUF2215)"/>
    <property type="match status" value="1"/>
</dbReference>
<protein>
    <submittedName>
        <fullName evidence="10">Uncharacterized protein</fullName>
    </submittedName>
</protein>
<sequence length="502" mass="56082">MPMFRGTMLNLLLSMAIFFGQILVTISVSDIHLGNPTLQLTPLLLPGYSSSHGSKDVVSCGRVHVTGLSRLKIKSYANAFRVTLTPSIVIPDKFHGKIGVCFHQNASLGLCQCTKDEWKAIQKGSCSTVMSPYGNRYVDVRFNDGISGSVTVSVEEEFQKWRLFCLALGFILLLLAPIVSNWVPFYYSSSMAIGIFLVILIILFQGMKLLPTGRKNFFYLTLYGSVVGAGSYIVHYLSMLVNSVLVNFGLSEEMYNPVYVFALVGIILAGAGLGYWIVRKFVISEDGGVDAAIAQFVKWAMRIMAMTLIFQSTLDIPLAMMVLASASVICLIIRSLNWRQPSLRNKLSLGNGSLWSRRNGHAYGNHNRAEFLSRSTKVGSQRAMWNTPRSSFAWSNSPTKCLAFSSPPRGTNQQDYYSTFHKTPTRKRFSKKEWDDFTRESTRQAIAEWASSPEFTDWIIEHADRVQLLPEDSSDDSMESGSASSEETMVENGNGFNLFKWY</sequence>
<feature type="transmembrane region" description="Helical" evidence="9">
    <location>
        <begin position="161"/>
        <end position="179"/>
    </location>
</feature>
<dbReference type="PANTHER" id="PTHR31587:SF3">
    <property type="entry name" value="EXPRESSED PROTEIN"/>
    <property type="match status" value="1"/>
</dbReference>
<feature type="region of interest" description="Disordered" evidence="8">
    <location>
        <begin position="469"/>
        <end position="489"/>
    </location>
</feature>
<evidence type="ECO:0000256" key="3">
    <source>
        <dbReference type="ARBA" id="ARBA00022692"/>
    </source>
</evidence>
<comment type="similarity">
    <text evidence="2">Belongs to the NEMP family.</text>
</comment>
<evidence type="ECO:0000256" key="2">
    <source>
        <dbReference type="ARBA" id="ARBA00005748"/>
    </source>
</evidence>
<dbReference type="InterPro" id="IPR019358">
    <property type="entry name" value="NEMP_fam"/>
</dbReference>
<dbReference type="GO" id="GO:0005637">
    <property type="term" value="C:nuclear inner membrane"/>
    <property type="evidence" value="ECO:0007669"/>
    <property type="project" value="UniProtKB-SubCell"/>
</dbReference>
<dbReference type="AlphaFoldDB" id="A0A822Y5B1"/>
<evidence type="ECO:0000256" key="7">
    <source>
        <dbReference type="ARBA" id="ARBA00023242"/>
    </source>
</evidence>
<dbReference type="Proteomes" id="UP000607653">
    <property type="component" value="Unassembled WGS sequence"/>
</dbReference>
<gene>
    <name evidence="10" type="ORF">HUJ06_030602</name>
</gene>
<feature type="transmembrane region" description="Helical" evidence="9">
    <location>
        <begin position="185"/>
        <end position="204"/>
    </location>
</feature>
<comment type="subcellular location">
    <subcellularLocation>
        <location evidence="1">Nucleus inner membrane</location>
        <topology evidence="1">Multi-pass membrane protein</topology>
        <orientation evidence="1">Nucleoplasmic side</orientation>
    </subcellularLocation>
</comment>
<keyword evidence="3 9" id="KW-0812">Transmembrane</keyword>
<keyword evidence="6 9" id="KW-0472">Membrane</keyword>
<keyword evidence="5 9" id="KW-1133">Transmembrane helix</keyword>
<name>A0A822Y5B1_NELNU</name>
<organism evidence="10 11">
    <name type="scientific">Nelumbo nucifera</name>
    <name type="common">Sacred lotus</name>
    <dbReference type="NCBI Taxonomy" id="4432"/>
    <lineage>
        <taxon>Eukaryota</taxon>
        <taxon>Viridiplantae</taxon>
        <taxon>Streptophyta</taxon>
        <taxon>Embryophyta</taxon>
        <taxon>Tracheophyta</taxon>
        <taxon>Spermatophyta</taxon>
        <taxon>Magnoliopsida</taxon>
        <taxon>Proteales</taxon>
        <taxon>Nelumbonaceae</taxon>
        <taxon>Nelumbo</taxon>
    </lineage>
</organism>
<dbReference type="Pfam" id="PF10225">
    <property type="entry name" value="NEMP"/>
    <property type="match status" value="1"/>
</dbReference>
<evidence type="ECO:0000256" key="5">
    <source>
        <dbReference type="ARBA" id="ARBA00022989"/>
    </source>
</evidence>
<feature type="transmembrane region" description="Helical" evidence="9">
    <location>
        <begin position="12"/>
        <end position="33"/>
    </location>
</feature>
<evidence type="ECO:0000256" key="8">
    <source>
        <dbReference type="SAM" id="MobiDB-lite"/>
    </source>
</evidence>
<keyword evidence="4" id="KW-0732">Signal</keyword>
<keyword evidence="11" id="KW-1185">Reference proteome</keyword>
<evidence type="ECO:0000313" key="10">
    <source>
        <dbReference type="EMBL" id="DAD29134.1"/>
    </source>
</evidence>
<feature type="transmembrane region" description="Helical" evidence="9">
    <location>
        <begin position="216"/>
        <end position="238"/>
    </location>
</feature>
<evidence type="ECO:0000256" key="9">
    <source>
        <dbReference type="SAM" id="Phobius"/>
    </source>
</evidence>